<comment type="caution">
    <text evidence="2">The sequence shown here is derived from an EMBL/GenBank/DDBJ whole genome shotgun (WGS) entry which is preliminary data.</text>
</comment>
<dbReference type="InterPro" id="IPR029044">
    <property type="entry name" value="Nucleotide-diphossugar_trans"/>
</dbReference>
<accession>A0A0F9MAV6</accession>
<name>A0A0F9MAV6_9ZZZZ</name>
<sequence length="270" mass="30665">MSIEPMKVIILAGGYGTRLSEMTEEIPKPMVKIGGSPILKHIMDIYMDQGDFHFIIAGGYKYVDIVNWAESRNFGNSPIFRNDDSRVTVVDTGLETKTGGRVKRIIENFGIVPDERFMLTYGDGLADINLMALIDHHERMRKHQHTPVGSPPPVLVTLTAVNPPSRFGRLGLSENFPGHCDIFTEKGQDPSGWVNAGFYICQGEVVDLIPNDQCFWERDVLPVLAHQMRLAAFQHPGEFLMMDTWRDIDRLETVFRSGDPFWRRWASEKN</sequence>
<proteinExistence type="predicted"/>
<dbReference type="Gene3D" id="3.90.550.10">
    <property type="entry name" value="Spore Coat Polysaccharide Biosynthesis Protein SpsA, Chain A"/>
    <property type="match status" value="1"/>
</dbReference>
<protein>
    <recommendedName>
        <fullName evidence="1">Nucleotidyl transferase domain-containing protein</fullName>
    </recommendedName>
</protein>
<evidence type="ECO:0000313" key="2">
    <source>
        <dbReference type="EMBL" id="KKN02879.1"/>
    </source>
</evidence>
<dbReference type="AlphaFoldDB" id="A0A0F9MAV6"/>
<dbReference type="SUPFAM" id="SSF53448">
    <property type="entry name" value="Nucleotide-diphospho-sugar transferases"/>
    <property type="match status" value="1"/>
</dbReference>
<dbReference type="PANTHER" id="PTHR47183:SF1">
    <property type="entry name" value="GLUCOSE-1-PHOSPHATE CYTIDYLYLTRANSFERASE"/>
    <property type="match status" value="1"/>
</dbReference>
<dbReference type="GO" id="GO:0047343">
    <property type="term" value="F:glucose-1-phosphate cytidylyltransferase activity"/>
    <property type="evidence" value="ECO:0007669"/>
    <property type="project" value="InterPro"/>
</dbReference>
<dbReference type="EMBL" id="LAZR01005096">
    <property type="protein sequence ID" value="KKN02879.1"/>
    <property type="molecule type" value="Genomic_DNA"/>
</dbReference>
<organism evidence="2">
    <name type="scientific">marine sediment metagenome</name>
    <dbReference type="NCBI Taxonomy" id="412755"/>
    <lineage>
        <taxon>unclassified sequences</taxon>
        <taxon>metagenomes</taxon>
        <taxon>ecological metagenomes</taxon>
    </lineage>
</organism>
<dbReference type="InterPro" id="IPR005835">
    <property type="entry name" value="NTP_transferase_dom"/>
</dbReference>
<evidence type="ECO:0000259" key="1">
    <source>
        <dbReference type="Pfam" id="PF00483"/>
    </source>
</evidence>
<feature type="domain" description="Nucleotidyl transferase" evidence="1">
    <location>
        <begin position="7"/>
        <end position="248"/>
    </location>
</feature>
<dbReference type="Pfam" id="PF00483">
    <property type="entry name" value="NTP_transferase"/>
    <property type="match status" value="1"/>
</dbReference>
<dbReference type="InterPro" id="IPR013446">
    <property type="entry name" value="G1P_cyt_trans-like"/>
</dbReference>
<dbReference type="PANTHER" id="PTHR47183">
    <property type="entry name" value="GLUCOSE-1-PHOSPHATE CYTIDYLYLTRANSFERASE-RELATED"/>
    <property type="match status" value="1"/>
</dbReference>
<gene>
    <name evidence="2" type="ORF">LCGC14_1113200</name>
</gene>
<reference evidence="2" key="1">
    <citation type="journal article" date="2015" name="Nature">
        <title>Complex archaea that bridge the gap between prokaryotes and eukaryotes.</title>
        <authorList>
            <person name="Spang A."/>
            <person name="Saw J.H."/>
            <person name="Jorgensen S.L."/>
            <person name="Zaremba-Niedzwiedzka K."/>
            <person name="Martijn J."/>
            <person name="Lind A.E."/>
            <person name="van Eijk R."/>
            <person name="Schleper C."/>
            <person name="Guy L."/>
            <person name="Ettema T.J."/>
        </authorList>
    </citation>
    <scope>NUCLEOTIDE SEQUENCE</scope>
</reference>